<keyword evidence="16" id="KW-0675">Receptor</keyword>
<dbReference type="SUPFAM" id="SSF55785">
    <property type="entry name" value="PYP-like sensor domain (PAS domain)"/>
    <property type="match status" value="2"/>
</dbReference>
<evidence type="ECO:0000256" key="13">
    <source>
        <dbReference type="ARBA" id="ARBA00022840"/>
    </source>
</evidence>
<evidence type="ECO:0000313" key="20">
    <source>
        <dbReference type="Proteomes" id="UP001157440"/>
    </source>
</evidence>
<feature type="domain" description="PAC" evidence="18">
    <location>
        <begin position="376"/>
        <end position="429"/>
    </location>
</feature>
<comment type="caution">
    <text evidence="19">The sequence shown here is derived from an EMBL/GenBank/DDBJ whole genome shotgun (WGS) entry which is preliminary data.</text>
</comment>
<dbReference type="GO" id="GO:0009881">
    <property type="term" value="F:photoreceptor activity"/>
    <property type="evidence" value="ECO:0007669"/>
    <property type="project" value="UniProtKB-KW"/>
</dbReference>
<evidence type="ECO:0000256" key="12">
    <source>
        <dbReference type="ARBA" id="ARBA00022777"/>
    </source>
</evidence>
<keyword evidence="6" id="KW-0716">Sensory transduction</keyword>
<gene>
    <name evidence="19" type="ORF">GCM10007890_19730</name>
</gene>
<evidence type="ECO:0000256" key="8">
    <source>
        <dbReference type="ARBA" id="ARBA00022643"/>
    </source>
</evidence>
<reference evidence="20" key="1">
    <citation type="journal article" date="2019" name="Int. J. Syst. Evol. Microbiol.">
        <title>The Global Catalogue of Microorganisms (GCM) 10K type strain sequencing project: providing services to taxonomists for standard genome sequencing and annotation.</title>
        <authorList>
            <consortium name="The Broad Institute Genomics Platform"/>
            <consortium name="The Broad Institute Genome Sequencing Center for Infectious Disease"/>
            <person name="Wu L."/>
            <person name="Ma J."/>
        </authorList>
    </citation>
    <scope>NUCLEOTIDE SEQUENCE [LARGE SCALE GENOMIC DNA]</scope>
    <source>
        <strain evidence="20">NBRC 103632</strain>
    </source>
</reference>
<keyword evidence="7" id="KW-0285">Flavoprotein</keyword>
<name>A0AA37TDY3_9HYPH</name>
<evidence type="ECO:0000313" key="19">
    <source>
        <dbReference type="EMBL" id="GLS69960.1"/>
    </source>
</evidence>
<evidence type="ECO:0000259" key="18">
    <source>
        <dbReference type="PROSITE" id="PS50113"/>
    </source>
</evidence>
<organism evidence="19 20">
    <name type="scientific">Methylobacterium tardum</name>
    <dbReference type="NCBI Taxonomy" id="374432"/>
    <lineage>
        <taxon>Bacteria</taxon>
        <taxon>Pseudomonadati</taxon>
        <taxon>Pseudomonadota</taxon>
        <taxon>Alphaproteobacteria</taxon>
        <taxon>Hyphomicrobiales</taxon>
        <taxon>Methylobacteriaceae</taxon>
        <taxon>Methylobacterium</taxon>
    </lineage>
</organism>
<dbReference type="PANTHER" id="PTHR41523">
    <property type="entry name" value="TWO-COMPONENT SYSTEM SENSOR PROTEIN"/>
    <property type="match status" value="1"/>
</dbReference>
<keyword evidence="5" id="KW-0597">Phosphoprotein</keyword>
<dbReference type="Gene3D" id="3.30.450.40">
    <property type="match status" value="1"/>
</dbReference>
<dbReference type="GO" id="GO:0005524">
    <property type="term" value="F:ATP binding"/>
    <property type="evidence" value="ECO:0007669"/>
    <property type="project" value="UniProtKB-KW"/>
</dbReference>
<evidence type="ECO:0000256" key="6">
    <source>
        <dbReference type="ARBA" id="ARBA00022606"/>
    </source>
</evidence>
<evidence type="ECO:0000256" key="9">
    <source>
        <dbReference type="ARBA" id="ARBA00022679"/>
    </source>
</evidence>
<evidence type="ECO:0000256" key="15">
    <source>
        <dbReference type="ARBA" id="ARBA00023026"/>
    </source>
</evidence>
<dbReference type="PANTHER" id="PTHR41523:SF8">
    <property type="entry name" value="ETHYLENE RESPONSE SENSOR PROTEIN"/>
    <property type="match status" value="1"/>
</dbReference>
<feature type="domain" description="PAC" evidence="18">
    <location>
        <begin position="248"/>
        <end position="300"/>
    </location>
</feature>
<evidence type="ECO:0000256" key="7">
    <source>
        <dbReference type="ARBA" id="ARBA00022630"/>
    </source>
</evidence>
<evidence type="ECO:0000256" key="10">
    <source>
        <dbReference type="ARBA" id="ARBA00022737"/>
    </source>
</evidence>
<keyword evidence="14" id="KW-0157">Chromophore</keyword>
<evidence type="ECO:0000256" key="11">
    <source>
        <dbReference type="ARBA" id="ARBA00022741"/>
    </source>
</evidence>
<dbReference type="Proteomes" id="UP001157440">
    <property type="component" value="Unassembled WGS sequence"/>
</dbReference>
<keyword evidence="4" id="KW-0600">Photoreceptor protein</keyword>
<dbReference type="EC" id="2.7.13.3" evidence="2"/>
<dbReference type="NCBIfam" id="TIGR00229">
    <property type="entry name" value="sensory_box"/>
    <property type="match status" value="2"/>
</dbReference>
<proteinExistence type="predicted"/>
<dbReference type="SMART" id="SM00065">
    <property type="entry name" value="GAF"/>
    <property type="match status" value="1"/>
</dbReference>
<dbReference type="InterPro" id="IPR013655">
    <property type="entry name" value="PAS_fold_3"/>
</dbReference>
<dbReference type="InterPro" id="IPR011102">
    <property type="entry name" value="Sig_transdc_His_kinase_HWE"/>
</dbReference>
<evidence type="ECO:0000256" key="2">
    <source>
        <dbReference type="ARBA" id="ARBA00012438"/>
    </source>
</evidence>
<dbReference type="Pfam" id="PF01590">
    <property type="entry name" value="GAF"/>
    <property type="match status" value="1"/>
</dbReference>
<dbReference type="InterPro" id="IPR000014">
    <property type="entry name" value="PAS"/>
</dbReference>
<dbReference type="SUPFAM" id="SSF55781">
    <property type="entry name" value="GAF domain-like"/>
    <property type="match status" value="1"/>
</dbReference>
<dbReference type="InterPro" id="IPR036890">
    <property type="entry name" value="HATPase_C_sf"/>
</dbReference>
<evidence type="ECO:0000256" key="16">
    <source>
        <dbReference type="ARBA" id="ARBA00023170"/>
    </source>
</evidence>
<dbReference type="GO" id="GO:0004673">
    <property type="term" value="F:protein histidine kinase activity"/>
    <property type="evidence" value="ECO:0007669"/>
    <property type="project" value="UniProtKB-EC"/>
</dbReference>
<dbReference type="SMART" id="SM00911">
    <property type="entry name" value="HWE_HK"/>
    <property type="match status" value="1"/>
</dbReference>
<keyword evidence="8" id="KW-0288">FMN</keyword>
<evidence type="ECO:0000256" key="14">
    <source>
        <dbReference type="ARBA" id="ARBA00022991"/>
    </source>
</evidence>
<dbReference type="Pfam" id="PF07536">
    <property type="entry name" value="HWE_HK"/>
    <property type="match status" value="1"/>
</dbReference>
<dbReference type="RefSeq" id="WP_284201510.1">
    <property type="nucleotide sequence ID" value="NZ_BSPL01000013.1"/>
</dbReference>
<dbReference type="AlphaFoldDB" id="A0AA37TDY3"/>
<evidence type="ECO:0000256" key="4">
    <source>
        <dbReference type="ARBA" id="ARBA00022543"/>
    </source>
</evidence>
<keyword evidence="11" id="KW-0547">Nucleotide-binding</keyword>
<dbReference type="PROSITE" id="PS50113">
    <property type="entry name" value="PAC"/>
    <property type="match status" value="2"/>
</dbReference>
<dbReference type="InterPro" id="IPR001610">
    <property type="entry name" value="PAC"/>
</dbReference>
<keyword evidence="9" id="KW-0808">Transferase</keyword>
<comment type="catalytic activity">
    <reaction evidence="1">
        <text>ATP + protein L-histidine = ADP + protein N-phospho-L-histidine.</text>
        <dbReference type="EC" id="2.7.13.3"/>
    </reaction>
</comment>
<dbReference type="Gene3D" id="3.30.565.10">
    <property type="entry name" value="Histidine kinase-like ATPase, C-terminal domain"/>
    <property type="match status" value="1"/>
</dbReference>
<dbReference type="SMART" id="SM00091">
    <property type="entry name" value="PAS"/>
    <property type="match status" value="1"/>
</dbReference>
<keyword evidence="13" id="KW-0067">ATP-binding</keyword>
<evidence type="ECO:0000256" key="1">
    <source>
        <dbReference type="ARBA" id="ARBA00000085"/>
    </source>
</evidence>
<keyword evidence="15" id="KW-0843">Virulence</keyword>
<evidence type="ECO:0000256" key="3">
    <source>
        <dbReference type="ARBA" id="ARBA00021740"/>
    </source>
</evidence>
<evidence type="ECO:0000256" key="5">
    <source>
        <dbReference type="ARBA" id="ARBA00022553"/>
    </source>
</evidence>
<feature type="domain" description="PAS" evidence="17">
    <location>
        <begin position="301"/>
        <end position="374"/>
    </location>
</feature>
<keyword evidence="20" id="KW-1185">Reference proteome</keyword>
<dbReference type="SMART" id="SM00086">
    <property type="entry name" value="PAC"/>
    <property type="match status" value="2"/>
</dbReference>
<dbReference type="InterPro" id="IPR035965">
    <property type="entry name" value="PAS-like_dom_sf"/>
</dbReference>
<protein>
    <recommendedName>
        <fullName evidence="3">Blue-light-activated histidine kinase</fullName>
        <ecNumber evidence="2">2.7.13.3</ecNumber>
    </recommendedName>
</protein>
<dbReference type="Pfam" id="PF08447">
    <property type="entry name" value="PAS_3"/>
    <property type="match status" value="2"/>
</dbReference>
<dbReference type="CDD" id="cd00130">
    <property type="entry name" value="PAS"/>
    <property type="match status" value="2"/>
</dbReference>
<dbReference type="InterPro" id="IPR003018">
    <property type="entry name" value="GAF"/>
</dbReference>
<dbReference type="EMBL" id="BSPL01000013">
    <property type="protein sequence ID" value="GLS69960.1"/>
    <property type="molecule type" value="Genomic_DNA"/>
</dbReference>
<sequence>MPGDEQMIKRQRVLGDFGEFALRSESLDEVLTEACRLVGEALGTQRAKILEIQEDDQSLLVRAGVGWEPGVVGKVCLPMSEHSSETYSIRERKPMIMRDIRQEMRFEIPAFMKDAGVIALANVPIFVPGRKAYGLLQVDAGEPRDFTDADTEFLRTYAVIIGPVIDRLRKIGDLRATEARFHAFVTASSDVVYRMSPDWSEMLVLKGRGFLDDTHEPSTGWLDHYIHPDDQPSVQASIAQTIRTSSMFDLEHRVRRADGSFGWTQSRAVPIRGQHGRIVEWLGAASDVTRRKIAEQTVHANEERFRSFAENSASTLWIVNTDTGRLEYLSPAFEAMWGEPREAVMADLGRWLELVHPDDREQAQQGMPRVLNSETFVNEYRIVRPTDGAVRWIHDIGFPIRNGDGRIHRAGGIAQDVTEEKQTAARLEIVIKELQHRSRNLLGIVSSVAERTLERGKPLATFGDRLQALGRSQGLLSQGGNDTVEVGALVRAELAAHVDDGSRQATISGPEVRLTARQVQNFALALHELTTNAVKYGALKDDSGHLSVTWEILRDRRKHRRLALNWVESGVTVDPSREPRRGYGTELIQEALAYALQAKVDYSLGADGVRCRIEMPIS</sequence>
<keyword evidence="12" id="KW-0418">Kinase</keyword>
<dbReference type="InterPro" id="IPR029016">
    <property type="entry name" value="GAF-like_dom_sf"/>
</dbReference>
<evidence type="ECO:0000259" key="17">
    <source>
        <dbReference type="PROSITE" id="PS50112"/>
    </source>
</evidence>
<keyword evidence="10" id="KW-0677">Repeat</keyword>
<accession>A0AA37TDY3</accession>
<dbReference type="Gene3D" id="3.30.450.20">
    <property type="entry name" value="PAS domain"/>
    <property type="match status" value="2"/>
</dbReference>
<dbReference type="InterPro" id="IPR000700">
    <property type="entry name" value="PAS-assoc_C"/>
</dbReference>
<dbReference type="PROSITE" id="PS50112">
    <property type="entry name" value="PAS"/>
    <property type="match status" value="1"/>
</dbReference>